<accession>A0ABP6K501</accession>
<evidence type="ECO:0000259" key="1">
    <source>
        <dbReference type="Pfam" id="PF01965"/>
    </source>
</evidence>
<dbReference type="Gene3D" id="3.40.50.880">
    <property type="match status" value="1"/>
</dbReference>
<reference evidence="3" key="1">
    <citation type="journal article" date="2019" name="Int. J. Syst. Evol. Microbiol.">
        <title>The Global Catalogue of Microorganisms (GCM) 10K type strain sequencing project: providing services to taxonomists for standard genome sequencing and annotation.</title>
        <authorList>
            <consortium name="The Broad Institute Genomics Platform"/>
            <consortium name="The Broad Institute Genome Sequencing Center for Infectious Disease"/>
            <person name="Wu L."/>
            <person name="Ma J."/>
        </authorList>
    </citation>
    <scope>NUCLEOTIDE SEQUENCE [LARGE SCALE GENOMIC DNA]</scope>
    <source>
        <strain evidence="3">JCM 9088</strain>
    </source>
</reference>
<keyword evidence="3" id="KW-1185">Reference proteome</keyword>
<dbReference type="InterPro" id="IPR052158">
    <property type="entry name" value="INH-QAR"/>
</dbReference>
<proteinExistence type="predicted"/>
<protein>
    <submittedName>
        <fullName evidence="2">DJ-1/PfpI family protein</fullName>
    </submittedName>
</protein>
<comment type="caution">
    <text evidence="2">The sequence shown here is derived from an EMBL/GenBank/DDBJ whole genome shotgun (WGS) entry which is preliminary data.</text>
</comment>
<dbReference type="Proteomes" id="UP001500403">
    <property type="component" value="Unassembled WGS sequence"/>
</dbReference>
<feature type="domain" description="DJ-1/PfpI" evidence="1">
    <location>
        <begin position="2"/>
        <end position="162"/>
    </location>
</feature>
<dbReference type="InterPro" id="IPR029062">
    <property type="entry name" value="Class_I_gatase-like"/>
</dbReference>
<organism evidence="2 3">
    <name type="scientific">Streptomyces enissocaesilis</name>
    <dbReference type="NCBI Taxonomy" id="332589"/>
    <lineage>
        <taxon>Bacteria</taxon>
        <taxon>Bacillati</taxon>
        <taxon>Actinomycetota</taxon>
        <taxon>Actinomycetes</taxon>
        <taxon>Kitasatosporales</taxon>
        <taxon>Streptomycetaceae</taxon>
        <taxon>Streptomyces</taxon>
        <taxon>Streptomyces rochei group</taxon>
    </lineage>
</organism>
<dbReference type="CDD" id="cd03139">
    <property type="entry name" value="GATase1_PfpI_2"/>
    <property type="match status" value="1"/>
</dbReference>
<name>A0ABP6K501_9ACTN</name>
<evidence type="ECO:0000313" key="3">
    <source>
        <dbReference type="Proteomes" id="UP001500403"/>
    </source>
</evidence>
<dbReference type="Pfam" id="PF01965">
    <property type="entry name" value="DJ-1_PfpI"/>
    <property type="match status" value="1"/>
</dbReference>
<dbReference type="PANTHER" id="PTHR43130">
    <property type="entry name" value="ARAC-FAMILY TRANSCRIPTIONAL REGULATOR"/>
    <property type="match status" value="1"/>
</dbReference>
<evidence type="ECO:0000313" key="2">
    <source>
        <dbReference type="EMBL" id="GAA2963926.1"/>
    </source>
</evidence>
<dbReference type="InterPro" id="IPR002818">
    <property type="entry name" value="DJ-1/PfpI"/>
</dbReference>
<dbReference type="SUPFAM" id="SSF52317">
    <property type="entry name" value="Class I glutamine amidotransferase-like"/>
    <property type="match status" value="1"/>
</dbReference>
<dbReference type="EMBL" id="BAAAUD010000053">
    <property type="protein sequence ID" value="GAA2963926.1"/>
    <property type="molecule type" value="Genomic_DNA"/>
</dbReference>
<dbReference type="PANTHER" id="PTHR43130:SF2">
    <property type="entry name" value="DJ-1_PFPI DOMAIN-CONTAINING PROTEIN"/>
    <property type="match status" value="1"/>
</dbReference>
<gene>
    <name evidence="2" type="ORF">GCM10010446_56950</name>
</gene>
<sequence length="214" mass="22740">MQIAVLLYDRFTTLDAVGPYELLARLPGAETVFVAKEAGPVRNDQGSLALVADRPLTEVTGPDIVLVPGGPGSRQAMRDETVLDWLRTADATSTWTTSVCTGSLVLAGAGLLTGRRATTHWLSLEDLEAFGAEPTGERVVFDGKYVTAAGVSSGIDMALHLLGRIGGDTVARRLQLLVEYDPRPPYDAGSPEKAPAEAVAYWRGHQDRAPAARG</sequence>
<dbReference type="RefSeq" id="WP_344498829.1">
    <property type="nucleotide sequence ID" value="NZ_BAAAUD010000053.1"/>
</dbReference>